<organism evidence="2 3">
    <name type="scientific">Stenotrophomonas mori</name>
    <dbReference type="NCBI Taxonomy" id="2871096"/>
    <lineage>
        <taxon>Bacteria</taxon>
        <taxon>Pseudomonadati</taxon>
        <taxon>Pseudomonadota</taxon>
        <taxon>Gammaproteobacteria</taxon>
        <taxon>Lysobacterales</taxon>
        <taxon>Lysobacteraceae</taxon>
        <taxon>Stenotrophomonas</taxon>
    </lineage>
</organism>
<name>A0ABT0SE46_9GAMM</name>
<evidence type="ECO:0000313" key="2">
    <source>
        <dbReference type="EMBL" id="MCL7713577.1"/>
    </source>
</evidence>
<feature type="transmembrane region" description="Helical" evidence="1">
    <location>
        <begin position="101"/>
        <end position="118"/>
    </location>
</feature>
<feature type="transmembrane region" description="Helical" evidence="1">
    <location>
        <begin position="27"/>
        <end position="45"/>
    </location>
</feature>
<comment type="caution">
    <text evidence="2">The sequence shown here is derived from an EMBL/GenBank/DDBJ whole genome shotgun (WGS) entry which is preliminary data.</text>
</comment>
<protein>
    <submittedName>
        <fullName evidence="2">Uncharacterized protein</fullName>
    </submittedName>
</protein>
<feature type="transmembrane region" description="Helical" evidence="1">
    <location>
        <begin position="78"/>
        <end position="95"/>
    </location>
</feature>
<accession>A0ABT0SE46</accession>
<sequence>MHSCRSYRLKELAAAVGLEFRRRRMPSGAACMAMLVAIGCGLFAVQDGMRALAILTLAVLCHVVAGGSALVPVRRAGLLLMLLLSVSVLLDAAPGAAGEDLAVWTALLIGTLQMLGYARRVMQLSCQLQAVVDSVEDAELMALLPPDVVPDAQRWIAGDQRVAGRLALLVPLAALHLALGRCGAGRGRVSIAG</sequence>
<feature type="transmembrane region" description="Helical" evidence="1">
    <location>
        <begin position="51"/>
        <end position="71"/>
    </location>
</feature>
<evidence type="ECO:0000313" key="3">
    <source>
        <dbReference type="Proteomes" id="UP001431235"/>
    </source>
</evidence>
<keyword evidence="1" id="KW-0812">Transmembrane</keyword>
<evidence type="ECO:0000256" key="1">
    <source>
        <dbReference type="SAM" id="Phobius"/>
    </source>
</evidence>
<keyword evidence="1" id="KW-1133">Transmembrane helix</keyword>
<dbReference type="EMBL" id="JAIKTS010000001">
    <property type="protein sequence ID" value="MCL7713577.1"/>
    <property type="molecule type" value="Genomic_DNA"/>
</dbReference>
<gene>
    <name evidence="2" type="ORF">K5L01_02745</name>
</gene>
<keyword evidence="3" id="KW-1185">Reference proteome</keyword>
<proteinExistence type="predicted"/>
<keyword evidence="1" id="KW-0472">Membrane</keyword>
<reference evidence="2 3" key="1">
    <citation type="submission" date="2021-08" db="EMBL/GenBank/DDBJ databases">
        <title>Novel members of of the genus Stenotrophomonas from differernt environment.</title>
        <authorList>
            <person name="Deng Y."/>
        </authorList>
    </citation>
    <scope>NUCLEOTIDE SEQUENCE [LARGE SCALE GENOMIC DNA]</scope>
    <source>
        <strain evidence="2 3">CPCC 101365</strain>
    </source>
</reference>
<dbReference type="Proteomes" id="UP001431235">
    <property type="component" value="Unassembled WGS sequence"/>
</dbReference>
<dbReference type="RefSeq" id="WP_250061725.1">
    <property type="nucleotide sequence ID" value="NZ_JAIKTS010000001.1"/>
</dbReference>